<sequence>MKTGYFSEFRDWNLLNFLTFRREDKNKQKEHNIYTTSLGMIIATGSCEQQLIAIFALNGFTVNYSTLTTTYQSEQFVVEPSCLIRTVLGWVVDDPSCSDQEVNTDEVKDFWRGVESDRNTKEYETFFEDLDFESIVKRTLENNGYIEVGQRRKQVMECASEIAKKCASEINQEEEFIDSNKSNKSNYSLRKRQRVNYNEKEMFKRQCQDRETSPSPRQPAGNLLFDNSHESYDFDTGIASNCPAIINDVVGLQLGPLPQKESRWLINNIDISEKWHLFKEKSLELANREGLFVLITYSFVEVRTKLPVNSGNFWE</sequence>
<evidence type="ECO:0000313" key="1">
    <source>
        <dbReference type="EMBL" id="CAG8707095.1"/>
    </source>
</evidence>
<keyword evidence="2" id="KW-1185">Reference proteome</keyword>
<gene>
    <name evidence="1" type="ORF">SPELUC_LOCUS11592</name>
</gene>
<proteinExistence type="predicted"/>
<protein>
    <submittedName>
        <fullName evidence="1">8190_t:CDS:1</fullName>
    </submittedName>
</protein>
<comment type="caution">
    <text evidence="1">The sequence shown here is derived from an EMBL/GenBank/DDBJ whole genome shotgun (WGS) entry which is preliminary data.</text>
</comment>
<dbReference type="EMBL" id="CAJVPW010025010">
    <property type="protein sequence ID" value="CAG8707095.1"/>
    <property type="molecule type" value="Genomic_DNA"/>
</dbReference>
<evidence type="ECO:0000313" key="2">
    <source>
        <dbReference type="Proteomes" id="UP000789366"/>
    </source>
</evidence>
<name>A0ACA9PJF0_9GLOM</name>
<organism evidence="1 2">
    <name type="scientific">Cetraspora pellucida</name>
    <dbReference type="NCBI Taxonomy" id="1433469"/>
    <lineage>
        <taxon>Eukaryota</taxon>
        <taxon>Fungi</taxon>
        <taxon>Fungi incertae sedis</taxon>
        <taxon>Mucoromycota</taxon>
        <taxon>Glomeromycotina</taxon>
        <taxon>Glomeromycetes</taxon>
        <taxon>Diversisporales</taxon>
        <taxon>Gigasporaceae</taxon>
        <taxon>Cetraspora</taxon>
    </lineage>
</organism>
<reference evidence="1" key="1">
    <citation type="submission" date="2021-06" db="EMBL/GenBank/DDBJ databases">
        <authorList>
            <person name="Kallberg Y."/>
            <person name="Tangrot J."/>
            <person name="Rosling A."/>
        </authorList>
    </citation>
    <scope>NUCLEOTIDE SEQUENCE</scope>
    <source>
        <strain evidence="1">28 12/20/2015</strain>
    </source>
</reference>
<dbReference type="Proteomes" id="UP000789366">
    <property type="component" value="Unassembled WGS sequence"/>
</dbReference>
<accession>A0ACA9PJF0</accession>